<dbReference type="InterPro" id="IPR045088">
    <property type="entry name" value="ALAT1/2-like"/>
</dbReference>
<dbReference type="PANTHER" id="PTHR11751">
    <property type="entry name" value="ALANINE AMINOTRANSFERASE"/>
    <property type="match status" value="1"/>
</dbReference>
<organism evidence="11 12">
    <name type="scientific">Ameca splendens</name>
    <dbReference type="NCBI Taxonomy" id="208324"/>
    <lineage>
        <taxon>Eukaryota</taxon>
        <taxon>Metazoa</taxon>
        <taxon>Chordata</taxon>
        <taxon>Craniata</taxon>
        <taxon>Vertebrata</taxon>
        <taxon>Euteleostomi</taxon>
        <taxon>Actinopterygii</taxon>
        <taxon>Neopterygii</taxon>
        <taxon>Teleostei</taxon>
        <taxon>Neoteleostei</taxon>
        <taxon>Acanthomorphata</taxon>
        <taxon>Ovalentaria</taxon>
        <taxon>Atherinomorphae</taxon>
        <taxon>Cyprinodontiformes</taxon>
        <taxon>Goodeidae</taxon>
        <taxon>Ameca</taxon>
    </lineage>
</organism>
<dbReference type="Gene3D" id="3.90.1150.10">
    <property type="entry name" value="Aspartate Aminotransferase, domain 1"/>
    <property type="match status" value="1"/>
</dbReference>
<evidence type="ECO:0000256" key="8">
    <source>
        <dbReference type="ARBA" id="ARBA00026106"/>
    </source>
</evidence>
<gene>
    <name evidence="11" type="ORF">AMECASPLE_038247</name>
</gene>
<comment type="cofactor">
    <cofactor evidence="1">
        <name>pyridoxal 5'-phosphate</name>
        <dbReference type="ChEBI" id="CHEBI:597326"/>
    </cofactor>
</comment>
<dbReference type="Proteomes" id="UP001469553">
    <property type="component" value="Unassembled WGS sequence"/>
</dbReference>
<dbReference type="InterPro" id="IPR015424">
    <property type="entry name" value="PyrdxlP-dep_Trfase"/>
</dbReference>
<dbReference type="SUPFAM" id="SSF53383">
    <property type="entry name" value="PLP-dependent transferases"/>
    <property type="match status" value="1"/>
</dbReference>
<dbReference type="EMBL" id="JAHRIP010053960">
    <property type="protein sequence ID" value="MEQ2301646.1"/>
    <property type="molecule type" value="Genomic_DNA"/>
</dbReference>
<evidence type="ECO:0000313" key="12">
    <source>
        <dbReference type="Proteomes" id="UP001469553"/>
    </source>
</evidence>
<feature type="domain" description="Aminotransferase class I/classII large" evidence="10">
    <location>
        <begin position="75"/>
        <end position="252"/>
    </location>
</feature>
<comment type="caution">
    <text evidence="11">The sequence shown here is derived from an EMBL/GenBank/DDBJ whole genome shotgun (WGS) entry which is preliminary data.</text>
</comment>
<sequence>MLPKIRSEKKLLSLCVKVIVKLLSEGEGQPQTGLLIPQPCPHTLLPLLDEAGVMAAPYRLVEEKSWAVDLRHLQDRKSIEEVIEFAAAERLLLLVDEVYQDSVYAPNREFISYKKVLFEMDNHLRETVEMVSFNSLSCACVAECGLRAGYMEVINMDSGVMHFVDTMLCTDINAPVTGQLALDLMLTPPKPGDPSYNTFAEETLLTRATLAQNAQQTLKLLNDLPGMSCWPAMGGIYLYPRLNLPAEIREQANVRKDAVNVCFYLLAFVISYT</sequence>
<comment type="catalytic activity">
    <reaction evidence="9">
        <text>L-alanine + 2-oxoglutarate = pyruvate + L-glutamate</text>
        <dbReference type="Rhea" id="RHEA:19453"/>
        <dbReference type="ChEBI" id="CHEBI:15361"/>
        <dbReference type="ChEBI" id="CHEBI:16810"/>
        <dbReference type="ChEBI" id="CHEBI:29985"/>
        <dbReference type="ChEBI" id="CHEBI:57972"/>
        <dbReference type="EC" id="2.6.1.2"/>
    </reaction>
</comment>
<evidence type="ECO:0000256" key="6">
    <source>
        <dbReference type="ARBA" id="ARBA00025708"/>
    </source>
</evidence>
<dbReference type="Gene3D" id="3.40.640.10">
    <property type="entry name" value="Type I PLP-dependent aspartate aminotransferase-like (Major domain)"/>
    <property type="match status" value="1"/>
</dbReference>
<evidence type="ECO:0000256" key="7">
    <source>
        <dbReference type="ARBA" id="ARBA00025785"/>
    </source>
</evidence>
<comment type="similarity">
    <text evidence="7">Belongs to the class-I pyridoxal-phosphate-dependent aminotransferase family. Alanine aminotransferase subfamily.</text>
</comment>
<evidence type="ECO:0000256" key="1">
    <source>
        <dbReference type="ARBA" id="ARBA00001933"/>
    </source>
</evidence>
<evidence type="ECO:0000256" key="9">
    <source>
        <dbReference type="ARBA" id="ARBA00047412"/>
    </source>
</evidence>
<dbReference type="PANTHER" id="PTHR11751:SF469">
    <property type="entry name" value="ALANINE TRANSAMINASE"/>
    <property type="match status" value="1"/>
</dbReference>
<name>A0ABV0Z6H2_9TELE</name>
<keyword evidence="12" id="KW-1185">Reference proteome</keyword>
<dbReference type="InterPro" id="IPR015421">
    <property type="entry name" value="PyrdxlP-dep_Trfase_major"/>
</dbReference>
<dbReference type="Pfam" id="PF00155">
    <property type="entry name" value="Aminotran_1_2"/>
    <property type="match status" value="1"/>
</dbReference>
<dbReference type="EC" id="2.6.1.2" evidence="8"/>
<comment type="subunit">
    <text evidence="2">Homodimer.</text>
</comment>
<evidence type="ECO:0000256" key="2">
    <source>
        <dbReference type="ARBA" id="ARBA00011738"/>
    </source>
</evidence>
<proteinExistence type="inferred from homology"/>
<dbReference type="InterPro" id="IPR015422">
    <property type="entry name" value="PyrdxlP-dep_Trfase_small"/>
</dbReference>
<evidence type="ECO:0000256" key="3">
    <source>
        <dbReference type="ARBA" id="ARBA00022576"/>
    </source>
</evidence>
<keyword evidence="4" id="KW-0808">Transferase</keyword>
<dbReference type="InterPro" id="IPR004839">
    <property type="entry name" value="Aminotransferase_I/II_large"/>
</dbReference>
<keyword evidence="3" id="KW-0032">Aminotransferase</keyword>
<evidence type="ECO:0000256" key="5">
    <source>
        <dbReference type="ARBA" id="ARBA00022898"/>
    </source>
</evidence>
<keyword evidence="5" id="KW-0663">Pyridoxal phosphate</keyword>
<evidence type="ECO:0000256" key="4">
    <source>
        <dbReference type="ARBA" id="ARBA00022679"/>
    </source>
</evidence>
<evidence type="ECO:0000259" key="10">
    <source>
        <dbReference type="Pfam" id="PF00155"/>
    </source>
</evidence>
<comment type="pathway">
    <text evidence="6">Amino-acid degradation; L-alanine degradation via transaminase pathway; pyruvate from L-alanine: step 1/1.</text>
</comment>
<protein>
    <recommendedName>
        <fullName evidence="8">alanine transaminase</fullName>
        <ecNumber evidence="8">2.6.1.2</ecNumber>
    </recommendedName>
</protein>
<evidence type="ECO:0000313" key="11">
    <source>
        <dbReference type="EMBL" id="MEQ2301646.1"/>
    </source>
</evidence>
<reference evidence="11 12" key="1">
    <citation type="submission" date="2021-06" db="EMBL/GenBank/DDBJ databases">
        <authorList>
            <person name="Palmer J.M."/>
        </authorList>
    </citation>
    <scope>NUCLEOTIDE SEQUENCE [LARGE SCALE GENOMIC DNA]</scope>
    <source>
        <strain evidence="11 12">AS_MEX2019</strain>
        <tissue evidence="11">Muscle</tissue>
    </source>
</reference>
<accession>A0ABV0Z6H2</accession>